<gene>
    <name evidence="1" type="ORF">SLEP1_g178</name>
</gene>
<sequence>MILKVLNFNQLGTYLVSLMSYFEGKLLQKHSTCWIFRGNKGVEIVDLDEKESDTRSYLIW</sequence>
<dbReference type="Proteomes" id="UP001054252">
    <property type="component" value="Unassembled WGS sequence"/>
</dbReference>
<dbReference type="AlphaFoldDB" id="A0AAV5HKM1"/>
<evidence type="ECO:0000313" key="2">
    <source>
        <dbReference type="Proteomes" id="UP001054252"/>
    </source>
</evidence>
<comment type="caution">
    <text evidence="1">The sequence shown here is derived from an EMBL/GenBank/DDBJ whole genome shotgun (WGS) entry which is preliminary data.</text>
</comment>
<accession>A0AAV5HKM1</accession>
<reference evidence="1 2" key="1">
    <citation type="journal article" date="2021" name="Commun. Biol.">
        <title>The genome of Shorea leprosula (Dipterocarpaceae) highlights the ecological relevance of drought in aseasonal tropical rainforests.</title>
        <authorList>
            <person name="Ng K.K.S."/>
            <person name="Kobayashi M.J."/>
            <person name="Fawcett J.A."/>
            <person name="Hatakeyama M."/>
            <person name="Paape T."/>
            <person name="Ng C.H."/>
            <person name="Ang C.C."/>
            <person name="Tnah L.H."/>
            <person name="Lee C.T."/>
            <person name="Nishiyama T."/>
            <person name="Sese J."/>
            <person name="O'Brien M.J."/>
            <person name="Copetti D."/>
            <person name="Mohd Noor M.I."/>
            <person name="Ong R.C."/>
            <person name="Putra M."/>
            <person name="Sireger I.Z."/>
            <person name="Indrioko S."/>
            <person name="Kosugi Y."/>
            <person name="Izuno A."/>
            <person name="Isagi Y."/>
            <person name="Lee S.L."/>
            <person name="Shimizu K.K."/>
        </authorList>
    </citation>
    <scope>NUCLEOTIDE SEQUENCE [LARGE SCALE GENOMIC DNA]</scope>
    <source>
        <strain evidence="1">214</strain>
    </source>
</reference>
<dbReference type="EMBL" id="BPVZ01000001">
    <property type="protein sequence ID" value="GKU85510.1"/>
    <property type="molecule type" value="Genomic_DNA"/>
</dbReference>
<keyword evidence="2" id="KW-1185">Reference proteome</keyword>
<protein>
    <submittedName>
        <fullName evidence="1">Uncharacterized protein</fullName>
    </submittedName>
</protein>
<proteinExistence type="predicted"/>
<evidence type="ECO:0000313" key="1">
    <source>
        <dbReference type="EMBL" id="GKU85510.1"/>
    </source>
</evidence>
<organism evidence="1 2">
    <name type="scientific">Rubroshorea leprosula</name>
    <dbReference type="NCBI Taxonomy" id="152421"/>
    <lineage>
        <taxon>Eukaryota</taxon>
        <taxon>Viridiplantae</taxon>
        <taxon>Streptophyta</taxon>
        <taxon>Embryophyta</taxon>
        <taxon>Tracheophyta</taxon>
        <taxon>Spermatophyta</taxon>
        <taxon>Magnoliopsida</taxon>
        <taxon>eudicotyledons</taxon>
        <taxon>Gunneridae</taxon>
        <taxon>Pentapetalae</taxon>
        <taxon>rosids</taxon>
        <taxon>malvids</taxon>
        <taxon>Malvales</taxon>
        <taxon>Dipterocarpaceae</taxon>
        <taxon>Rubroshorea</taxon>
    </lineage>
</organism>
<name>A0AAV5HKM1_9ROSI</name>